<keyword evidence="6" id="KW-1185">Reference proteome</keyword>
<dbReference type="Pfam" id="PF23562">
    <property type="entry name" value="AMP-binding_C_3"/>
    <property type="match status" value="1"/>
</dbReference>
<dbReference type="SUPFAM" id="SSF56801">
    <property type="entry name" value="Acetyl-CoA synthetase-like"/>
    <property type="match status" value="1"/>
</dbReference>
<organism evidence="5 6">
    <name type="scientific">Talaromyces marneffei (strain ATCC 18224 / CBS 334.59 / QM 7333)</name>
    <name type="common">Penicillium marneffei</name>
    <dbReference type="NCBI Taxonomy" id="441960"/>
    <lineage>
        <taxon>Eukaryota</taxon>
        <taxon>Fungi</taxon>
        <taxon>Dikarya</taxon>
        <taxon>Ascomycota</taxon>
        <taxon>Pezizomycotina</taxon>
        <taxon>Eurotiomycetes</taxon>
        <taxon>Eurotiomycetidae</taxon>
        <taxon>Eurotiales</taxon>
        <taxon>Trichocomaceae</taxon>
        <taxon>Talaromyces</taxon>
        <taxon>Talaromyces sect. Talaromyces</taxon>
    </lineage>
</organism>
<proteinExistence type="predicted"/>
<dbReference type="InterPro" id="IPR013120">
    <property type="entry name" value="FAR_NAD-bd"/>
</dbReference>
<dbReference type="Pfam" id="PF00501">
    <property type="entry name" value="AMP-binding"/>
    <property type="match status" value="1"/>
</dbReference>
<dbReference type="AlphaFoldDB" id="B6Q3Z3"/>
<dbReference type="PROSITE" id="PS00455">
    <property type="entry name" value="AMP_BINDING"/>
    <property type="match status" value="1"/>
</dbReference>
<evidence type="ECO:0000256" key="3">
    <source>
        <dbReference type="SAM" id="MobiDB-lite"/>
    </source>
</evidence>
<dbReference type="InterPro" id="IPR036736">
    <property type="entry name" value="ACP-like_sf"/>
</dbReference>
<dbReference type="Gene3D" id="1.10.1200.10">
    <property type="entry name" value="ACP-like"/>
    <property type="match status" value="1"/>
</dbReference>
<dbReference type="Gene3D" id="3.40.50.12780">
    <property type="entry name" value="N-terminal domain of ligase-like"/>
    <property type="match status" value="1"/>
</dbReference>
<dbReference type="OrthoDB" id="429813at2759"/>
<dbReference type="SMART" id="SM00823">
    <property type="entry name" value="PKS_PP"/>
    <property type="match status" value="1"/>
</dbReference>
<dbReference type="InterPro" id="IPR009081">
    <property type="entry name" value="PP-bd_ACP"/>
</dbReference>
<feature type="region of interest" description="Disordered" evidence="3">
    <location>
        <begin position="15"/>
        <end position="37"/>
    </location>
</feature>
<dbReference type="PhylomeDB" id="B6Q3Z3"/>
<evidence type="ECO:0000256" key="2">
    <source>
        <dbReference type="ARBA" id="ARBA00022553"/>
    </source>
</evidence>
<dbReference type="GO" id="GO:0031177">
    <property type="term" value="F:phosphopantetheine binding"/>
    <property type="evidence" value="ECO:0007669"/>
    <property type="project" value="InterPro"/>
</dbReference>
<evidence type="ECO:0000313" key="6">
    <source>
        <dbReference type="Proteomes" id="UP000001294"/>
    </source>
</evidence>
<dbReference type="InterPro" id="IPR051414">
    <property type="entry name" value="Adenylate-forming_Reductase"/>
</dbReference>
<dbReference type="Proteomes" id="UP000001294">
    <property type="component" value="Unassembled WGS sequence"/>
</dbReference>
<dbReference type="InterPro" id="IPR020845">
    <property type="entry name" value="AMP-binding_CS"/>
</dbReference>
<dbReference type="SUPFAM" id="SSF51735">
    <property type="entry name" value="NAD(P)-binding Rossmann-fold domains"/>
    <property type="match status" value="1"/>
</dbReference>
<accession>B6Q3Z3</accession>
<dbReference type="InterPro" id="IPR000873">
    <property type="entry name" value="AMP-dep_synth/lig_dom"/>
</dbReference>
<dbReference type="SUPFAM" id="SSF47336">
    <property type="entry name" value="ACP-like"/>
    <property type="match status" value="1"/>
</dbReference>
<feature type="domain" description="Carrier" evidence="4">
    <location>
        <begin position="557"/>
        <end position="639"/>
    </location>
</feature>
<gene>
    <name evidence="5" type="ORF">PMAA_029840</name>
</gene>
<reference evidence="6" key="1">
    <citation type="journal article" date="2015" name="Genome Announc.">
        <title>Genome sequence of the AIDS-associated pathogen Penicillium marneffei (ATCC18224) and its near taxonomic relative Talaromyces stipitatus (ATCC10500).</title>
        <authorList>
            <person name="Nierman W.C."/>
            <person name="Fedorova-Abrams N.D."/>
            <person name="Andrianopoulos A."/>
        </authorList>
    </citation>
    <scope>NUCLEOTIDE SEQUENCE [LARGE SCALE GENOMIC DNA]</scope>
    <source>
        <strain evidence="6">ATCC 18224 / CBS 334.59 / QM 7333</strain>
    </source>
</reference>
<evidence type="ECO:0000259" key="4">
    <source>
        <dbReference type="PROSITE" id="PS50075"/>
    </source>
</evidence>
<dbReference type="PANTHER" id="PTHR43439:SF2">
    <property type="entry name" value="ENZYME, PUTATIVE (JCVI)-RELATED"/>
    <property type="match status" value="1"/>
</dbReference>
<keyword evidence="2" id="KW-0597">Phosphoprotein</keyword>
<keyword evidence="1" id="KW-0596">Phosphopantetheine</keyword>
<dbReference type="HOGENOM" id="CLU_002220_2_1_1"/>
<dbReference type="PANTHER" id="PTHR43439">
    <property type="entry name" value="PHENYLACETATE-COENZYME A LIGASE"/>
    <property type="match status" value="1"/>
</dbReference>
<evidence type="ECO:0000313" key="5">
    <source>
        <dbReference type="EMBL" id="EEA28165.1"/>
    </source>
</evidence>
<protein>
    <submittedName>
        <fullName evidence="5">NRPS-like enzyme, putative</fullName>
    </submittedName>
</protein>
<dbReference type="Gene3D" id="3.40.50.720">
    <property type="entry name" value="NAD(P)-binding Rossmann-like Domain"/>
    <property type="match status" value="1"/>
</dbReference>
<dbReference type="STRING" id="441960.B6Q3Z3"/>
<dbReference type="Pfam" id="PF07993">
    <property type="entry name" value="NAD_binding_4"/>
    <property type="match status" value="1"/>
</dbReference>
<dbReference type="Pfam" id="PF00550">
    <property type="entry name" value="PP-binding"/>
    <property type="match status" value="1"/>
</dbReference>
<dbReference type="InterPro" id="IPR020806">
    <property type="entry name" value="PKS_PP-bd"/>
</dbReference>
<dbReference type="EMBL" id="DS995899">
    <property type="protein sequence ID" value="EEA28165.1"/>
    <property type="molecule type" value="Genomic_DNA"/>
</dbReference>
<name>B6Q3Z3_TALMQ</name>
<dbReference type="VEuPathDB" id="FungiDB:PMAA_029840"/>
<dbReference type="InterPro" id="IPR042099">
    <property type="entry name" value="ANL_N_sf"/>
</dbReference>
<sequence length="1041" mass="116452">MAAIVQTATAETRFQEKQSTLVQHVETPTTEEPKPQTIDGLTRHRAKLLGDTPLVYYPHTGIDYVGYSMRQLDIFAHRVAQKLASRLPPRTSSSEKPIVVSLLGPSDLSYLATFWALSKLGHSILFLSTRISLEAYASLLERTESKHIIIAKEFQDTADDLTKRIPGLQIDYIATDDWYKFPIEDKQIDTDLTPNLKPAQEANYVSWIIHSSGSTGLPKPIFQTHKAALGNYALNTNLRGFITLPLYHNYGISCLHRSIFSCKSIHLYSPSLPLARQYLLGTMQANDFEVFYSVPYTLKLLAEVEEGIAALRKCKIVLFSGSPCPDSLGDRLVANGVHLVSQIGSTEMGQLMTSARPREDKLWNWLRPGAAVKPYLRFEERSTGIYEAVVLDGWPCKVLSNRPDGAYATKDLFMKHPDMEAYKYFARLDDTIVLVNGEKVIPLALEGSVRQDPAVAEVLVFGAQKASIGMIVILTEAGASLPKDQLIEHIWPRVEQAQIDMPAFGQLSRDMVFLLPPDTQYPRTDKGTVIRQAAYRQFADLIESAYEDNQTPAELEALPESDLRRFLEEQLQDILPPKSRKLLSEDADFFNIGMDSLQATQLRSIISRRIDVGGKELGLNVAFDNPTIKLLAQHLLSLRSGVSDNTGSVEDTMRNLIEKYSVFQQHKPLPNGLDGRYVVITGTSGSLGSHTAAKLALQSDVCVIYCLIRAGSVMEAYERLAKSLSERRLYDNLSDTGRRKLVALPVNLSDPKLGLDGHTYNLITSQITDLIHCAWSVNFNWQLASFEKGNIVGVKHLIELCLKSQRPTPASFNFCSSISAVVNTAEDEIPEALPKSLNYAQEMGYAQSKLVAEHICLKAAEQTGLRARVLRIGQVIGDTEHGVWNTTEAIPLMIQSATTIGALPRLNETHRWLPVDVVAESIINHSFSTYDSGVLNIVNHKSFQWTQNLIPYLHQAGLKFTELETSEWLEKLRASNPDPAVNPPIKLVEFWTTKYGSGEGLRKSFMWRTELARRYSKTLDKRKGLGQEDVAKMVRYFKTVW</sequence>
<dbReference type="InterPro" id="IPR036291">
    <property type="entry name" value="NAD(P)-bd_dom_sf"/>
</dbReference>
<evidence type="ECO:0000256" key="1">
    <source>
        <dbReference type="ARBA" id="ARBA00022450"/>
    </source>
</evidence>
<dbReference type="PROSITE" id="PS50075">
    <property type="entry name" value="CARRIER"/>
    <property type="match status" value="1"/>
</dbReference>